<evidence type="ECO:0000256" key="2">
    <source>
        <dbReference type="ARBA" id="ARBA00022801"/>
    </source>
</evidence>
<dbReference type="Proteomes" id="UP000593566">
    <property type="component" value="Unassembled WGS sequence"/>
</dbReference>
<dbReference type="GO" id="GO:0052689">
    <property type="term" value="F:carboxylic ester hydrolase activity"/>
    <property type="evidence" value="ECO:0007669"/>
    <property type="project" value="TreeGrafter"/>
</dbReference>
<dbReference type="EMBL" id="JACCJB010000010">
    <property type="protein sequence ID" value="KAF6223460.1"/>
    <property type="molecule type" value="Genomic_DNA"/>
</dbReference>
<dbReference type="RefSeq" id="XP_037152677.1">
    <property type="nucleotide sequence ID" value="XM_037291242.1"/>
</dbReference>
<keyword evidence="5" id="KW-1185">Reference proteome</keyword>
<dbReference type="Pfam" id="PF00561">
    <property type="entry name" value="Abhydrolase_1"/>
    <property type="match status" value="1"/>
</dbReference>
<dbReference type="AlphaFoldDB" id="A0A8H6FCN2"/>
<dbReference type="GeneID" id="59328722"/>
<dbReference type="PANTHER" id="PTHR46118">
    <property type="entry name" value="PROTEIN ABHD11"/>
    <property type="match status" value="1"/>
</dbReference>
<dbReference type="InterPro" id="IPR029058">
    <property type="entry name" value="AB_hydrolase_fold"/>
</dbReference>
<accession>A0A8H6FCN2</accession>
<gene>
    <name evidence="4" type="ORF">HO133_000303</name>
</gene>
<dbReference type="SUPFAM" id="SSF53474">
    <property type="entry name" value="alpha/beta-Hydrolases"/>
    <property type="match status" value="1"/>
</dbReference>
<feature type="domain" description="AB hydrolase-1" evidence="3">
    <location>
        <begin position="108"/>
        <end position="156"/>
    </location>
</feature>
<evidence type="ECO:0000313" key="4">
    <source>
        <dbReference type="EMBL" id="KAF6223460.1"/>
    </source>
</evidence>
<dbReference type="PANTHER" id="PTHR46118:SF4">
    <property type="entry name" value="PROTEIN ABHD11"/>
    <property type="match status" value="1"/>
</dbReference>
<evidence type="ECO:0000313" key="5">
    <source>
        <dbReference type="Proteomes" id="UP000593566"/>
    </source>
</evidence>
<reference evidence="4 5" key="1">
    <citation type="journal article" date="2020" name="Genomics">
        <title>Complete, high-quality genomes from long-read metagenomic sequencing of two wolf lichen thalli reveals enigmatic genome architecture.</title>
        <authorList>
            <person name="McKenzie S.K."/>
            <person name="Walston R.F."/>
            <person name="Allen J.L."/>
        </authorList>
    </citation>
    <scope>NUCLEOTIDE SEQUENCE [LARGE SCALE GENOMIC DNA]</scope>
    <source>
        <strain evidence="4">WasteWater1</strain>
    </source>
</reference>
<comment type="caution">
    <text evidence="4">The sequence shown here is derived from an EMBL/GenBank/DDBJ whole genome shotgun (WGS) entry which is preliminary data.</text>
</comment>
<organism evidence="4 5">
    <name type="scientific">Letharia lupina</name>
    <dbReference type="NCBI Taxonomy" id="560253"/>
    <lineage>
        <taxon>Eukaryota</taxon>
        <taxon>Fungi</taxon>
        <taxon>Dikarya</taxon>
        <taxon>Ascomycota</taxon>
        <taxon>Pezizomycotina</taxon>
        <taxon>Lecanoromycetes</taxon>
        <taxon>OSLEUM clade</taxon>
        <taxon>Lecanoromycetidae</taxon>
        <taxon>Lecanorales</taxon>
        <taxon>Lecanorineae</taxon>
        <taxon>Parmeliaceae</taxon>
        <taxon>Letharia</taxon>
    </lineage>
</organism>
<dbReference type="GO" id="GO:0005739">
    <property type="term" value="C:mitochondrion"/>
    <property type="evidence" value="ECO:0007669"/>
    <property type="project" value="TreeGrafter"/>
</dbReference>
<keyword evidence="2" id="KW-0378">Hydrolase</keyword>
<dbReference type="InterPro" id="IPR000073">
    <property type="entry name" value="AB_hydrolase_1"/>
</dbReference>
<evidence type="ECO:0000256" key="1">
    <source>
        <dbReference type="ARBA" id="ARBA00008645"/>
    </source>
</evidence>
<evidence type="ECO:0000259" key="3">
    <source>
        <dbReference type="Pfam" id="PF00561"/>
    </source>
</evidence>
<name>A0A8H6FCN2_9LECA</name>
<sequence>MTVALRSPQVVGGLIAVDNAPVDAILKSDFHKYVQGMRDIEQAQVSRQAEANDILKKYEEALPIRQFLLTNLVRSSDGELLRFRIPIKILASSLDKMGDFSFNNPDEVRYDGPTLIVRGTKSHYVADDVLPLIGRFFPMFKLVDIDSGHWVISEKPEAFRKAVVEFLEDAEG</sequence>
<protein>
    <recommendedName>
        <fullName evidence="3">AB hydrolase-1 domain-containing protein</fullName>
    </recommendedName>
</protein>
<proteinExistence type="inferred from homology"/>
<dbReference type="Gene3D" id="3.40.50.1820">
    <property type="entry name" value="alpha/beta hydrolase"/>
    <property type="match status" value="1"/>
</dbReference>
<comment type="similarity">
    <text evidence="1">Belongs to the AB hydrolase superfamily.</text>
</comment>